<dbReference type="RefSeq" id="WP_369192265.1">
    <property type="nucleotide sequence ID" value="NZ_CP163431.1"/>
</dbReference>
<feature type="domain" description="HigA2-like helix-turn-helix" evidence="1">
    <location>
        <begin position="2"/>
        <end position="54"/>
    </location>
</feature>
<gene>
    <name evidence="2" type="ORF">AB5J58_48150</name>
</gene>
<evidence type="ECO:0000259" key="1">
    <source>
        <dbReference type="Pfam" id="PF13744"/>
    </source>
</evidence>
<accession>A0AB39MMZ9</accession>
<reference evidence="2" key="1">
    <citation type="submission" date="2024-07" db="EMBL/GenBank/DDBJ databases">
        <authorList>
            <person name="Yu S.T."/>
        </authorList>
    </citation>
    <scope>NUCLEOTIDE SEQUENCE</scope>
    <source>
        <strain evidence="2">R08</strain>
    </source>
</reference>
<proteinExistence type="predicted"/>
<dbReference type="SUPFAM" id="SSF47413">
    <property type="entry name" value="lambda repressor-like DNA-binding domains"/>
    <property type="match status" value="1"/>
</dbReference>
<sequence length="64" mass="6840">MRKRQQTTQVQVAEAMGVTQARVSRIGKGQLERSEVDTLAAYVKAHGGKLKIVAGIGDETCVLG</sequence>
<dbReference type="Gene3D" id="1.10.260.40">
    <property type="entry name" value="lambda repressor-like DNA-binding domains"/>
    <property type="match status" value="1"/>
</dbReference>
<protein>
    <submittedName>
        <fullName evidence="2">XRE family transcriptional regulator</fullName>
    </submittedName>
</protein>
<dbReference type="Pfam" id="PF13744">
    <property type="entry name" value="HTH_37"/>
    <property type="match status" value="1"/>
</dbReference>
<name>A0AB39MMZ9_9ACTN</name>
<dbReference type="AlphaFoldDB" id="A0AB39MMZ9"/>
<dbReference type="InterPro" id="IPR010982">
    <property type="entry name" value="Lambda_DNA-bd_dom_sf"/>
</dbReference>
<dbReference type="EMBL" id="CP163431">
    <property type="protein sequence ID" value="XDQ07483.1"/>
    <property type="molecule type" value="Genomic_DNA"/>
</dbReference>
<dbReference type="GO" id="GO:0003677">
    <property type="term" value="F:DNA binding"/>
    <property type="evidence" value="ECO:0007669"/>
    <property type="project" value="InterPro"/>
</dbReference>
<dbReference type="InterPro" id="IPR039554">
    <property type="entry name" value="HigA2-like_HTH"/>
</dbReference>
<organism evidence="2">
    <name type="scientific">Streptomyces sp. R08</name>
    <dbReference type="NCBI Taxonomy" id="3238624"/>
    <lineage>
        <taxon>Bacteria</taxon>
        <taxon>Bacillati</taxon>
        <taxon>Actinomycetota</taxon>
        <taxon>Actinomycetes</taxon>
        <taxon>Kitasatosporales</taxon>
        <taxon>Streptomycetaceae</taxon>
        <taxon>Streptomyces</taxon>
    </lineage>
</organism>
<dbReference type="InterPro" id="IPR001387">
    <property type="entry name" value="Cro/C1-type_HTH"/>
</dbReference>
<evidence type="ECO:0000313" key="2">
    <source>
        <dbReference type="EMBL" id="XDQ07483.1"/>
    </source>
</evidence>
<dbReference type="CDD" id="cd00093">
    <property type="entry name" value="HTH_XRE"/>
    <property type="match status" value="1"/>
</dbReference>